<feature type="domain" description="PucR C-terminal helix-turn-helix" evidence="3">
    <location>
        <begin position="479"/>
        <end position="536"/>
    </location>
</feature>
<dbReference type="Pfam" id="PF13556">
    <property type="entry name" value="HTH_30"/>
    <property type="match status" value="1"/>
</dbReference>
<evidence type="ECO:0000313" key="4">
    <source>
        <dbReference type="EMBL" id="TXK04825.1"/>
    </source>
</evidence>
<gene>
    <name evidence="4" type="ORF">FVP60_09230</name>
</gene>
<accession>A0A5C8HQJ7</accession>
<protein>
    <submittedName>
        <fullName evidence="4">PucR family transcriptional regulator</fullName>
    </submittedName>
</protein>
<dbReference type="EMBL" id="VRSW01000002">
    <property type="protein sequence ID" value="TXK04825.1"/>
    <property type="molecule type" value="Genomic_DNA"/>
</dbReference>
<dbReference type="RefSeq" id="WP_147825960.1">
    <property type="nucleotide sequence ID" value="NZ_BAAARG010000002.1"/>
</dbReference>
<evidence type="ECO:0000259" key="3">
    <source>
        <dbReference type="Pfam" id="PF13556"/>
    </source>
</evidence>
<dbReference type="PANTHER" id="PTHR33744">
    <property type="entry name" value="CARBOHYDRATE DIACID REGULATOR"/>
    <property type="match status" value="1"/>
</dbReference>
<feature type="domain" description="Purine catabolism PurC-like" evidence="2">
    <location>
        <begin position="26"/>
        <end position="146"/>
    </location>
</feature>
<dbReference type="Pfam" id="PF07905">
    <property type="entry name" value="PucR"/>
    <property type="match status" value="1"/>
</dbReference>
<dbReference type="InterPro" id="IPR042070">
    <property type="entry name" value="PucR_C-HTH_sf"/>
</dbReference>
<feature type="region of interest" description="Disordered" evidence="1">
    <location>
        <begin position="1"/>
        <end position="20"/>
    </location>
</feature>
<comment type="caution">
    <text evidence="4">The sequence shown here is derived from an EMBL/GenBank/DDBJ whole genome shotgun (WGS) entry which is preliminary data.</text>
</comment>
<sequence>MAERHEDRVGQTNRPEPPLGQLTVRDVLREDAVLAGQPEILVGDDALTVPVRWVHASDSADVARLLVGGELILTTASAWPTEPEALEAFIEGLVEARTAGVVIELGTHYRYVPSIVQRTARRLGLALVALHREIKFVTVTEAVHRRVISAHTAALRSRDEVRERFTALALRGSPADFVVQQLATTLNCGIVLENLAHEVIVADGPLGDEQKLFTDWEPRSRALHRAAGQSEEVAVDDGWLIVPVEARGHRWGHIVALPGPGHRAGRYNVVQQAAVALAIGRLVDAERDEWAAIGRRRLLDGLLTGRFSGLGGVGARLSAAGMPVDGRLIGLVVSGVPVNDERADTAARALGGRALTGSAPRGVAQPAATILVGLKAGAEFGDDRALAFVRAITDAPDRALVSVGRLTEGVDGAMQSLQEAIDLAHSARLTGIGPQIRRSEQRPLMRLVTSLRDDHRLLEHGERMLAPLIDYDLTRQGDLLDVLEAMLQHPSNRTAAATASHLSRSVFYQRITLIEELLGVNLDDGEIQTALHIALLVRRRARR</sequence>
<dbReference type="InterPro" id="IPR051448">
    <property type="entry name" value="CdaR-like_regulators"/>
</dbReference>
<name>A0A5C8HQJ7_9MICO</name>
<dbReference type="Gene3D" id="1.10.10.2840">
    <property type="entry name" value="PucR C-terminal helix-turn-helix domain"/>
    <property type="match status" value="1"/>
</dbReference>
<evidence type="ECO:0000313" key="5">
    <source>
        <dbReference type="Proteomes" id="UP000321196"/>
    </source>
</evidence>
<dbReference type="InterPro" id="IPR025736">
    <property type="entry name" value="PucR_C-HTH_dom"/>
</dbReference>
<keyword evidence="5" id="KW-1185">Reference proteome</keyword>
<dbReference type="AlphaFoldDB" id="A0A5C8HQJ7"/>
<reference evidence="4 5" key="1">
    <citation type="submission" date="2019-08" db="EMBL/GenBank/DDBJ databases">
        <authorList>
            <person name="Dong K."/>
        </authorList>
    </citation>
    <scope>NUCLEOTIDE SEQUENCE [LARGE SCALE GENOMIC DNA]</scope>
    <source>
        <strain evidence="4 5">M4-8</strain>
    </source>
</reference>
<dbReference type="InterPro" id="IPR012914">
    <property type="entry name" value="PucR_dom"/>
</dbReference>
<dbReference type="OrthoDB" id="2973014at2"/>
<organism evidence="4 5">
    <name type="scientific">Microbacterium mitrae</name>
    <dbReference type="NCBI Taxonomy" id="664640"/>
    <lineage>
        <taxon>Bacteria</taxon>
        <taxon>Bacillati</taxon>
        <taxon>Actinomycetota</taxon>
        <taxon>Actinomycetes</taxon>
        <taxon>Micrococcales</taxon>
        <taxon>Microbacteriaceae</taxon>
        <taxon>Microbacterium</taxon>
    </lineage>
</organism>
<evidence type="ECO:0000256" key="1">
    <source>
        <dbReference type="SAM" id="MobiDB-lite"/>
    </source>
</evidence>
<proteinExistence type="predicted"/>
<evidence type="ECO:0000259" key="2">
    <source>
        <dbReference type="Pfam" id="PF07905"/>
    </source>
</evidence>
<dbReference type="Proteomes" id="UP000321196">
    <property type="component" value="Unassembled WGS sequence"/>
</dbReference>
<dbReference type="PANTHER" id="PTHR33744:SF1">
    <property type="entry name" value="DNA-BINDING TRANSCRIPTIONAL ACTIVATOR ADER"/>
    <property type="match status" value="1"/>
</dbReference>